<accession>A0A9W6PE46</accession>
<gene>
    <name evidence="2" type="ORF">Kpho01_12790</name>
</gene>
<evidence type="ECO:0000259" key="1">
    <source>
        <dbReference type="Pfam" id="PF13349"/>
    </source>
</evidence>
<dbReference type="InterPro" id="IPR025164">
    <property type="entry name" value="Toastrack_DUF4097"/>
</dbReference>
<comment type="caution">
    <text evidence="2">The sequence shown here is derived from an EMBL/GenBank/DDBJ whole genome shotgun (WGS) entry which is preliminary data.</text>
</comment>
<evidence type="ECO:0000313" key="2">
    <source>
        <dbReference type="EMBL" id="GLW53268.1"/>
    </source>
</evidence>
<feature type="domain" description="DUF4097" evidence="1">
    <location>
        <begin position="76"/>
        <end position="217"/>
    </location>
</feature>
<name>A0A9W6PE46_9ACTN</name>
<proteinExistence type="predicted"/>
<protein>
    <recommendedName>
        <fullName evidence="1">DUF4097 domain-containing protein</fullName>
    </recommendedName>
</protein>
<dbReference type="RefSeq" id="WP_033250297.1">
    <property type="nucleotide sequence ID" value="NZ_BSRX01000006.1"/>
</dbReference>
<sequence length="223" mass="22733">MQKFDTPAPVTVVLDVPAGLVRFIAADRTDTVVDLRPADPAKGRDAKAVEQTEVSYADGVLRIVTDSAAHRLLGSSGALEVTVQLPSGSKVEARSADAQFRGVGRLGDVSFESARGTVKLDEASAASLTLQDGSIEVGRLTGPGGLTTQRGDLTVTEAVRGPLELTTRSGSISVGVARGVSASLDAGTGHGRIHNALRNADDAPAVTIRATTAHGDISAATAA</sequence>
<evidence type="ECO:0000313" key="3">
    <source>
        <dbReference type="Proteomes" id="UP001165143"/>
    </source>
</evidence>
<organism evidence="2 3">
    <name type="scientific">Kitasatospora phosalacinea</name>
    <dbReference type="NCBI Taxonomy" id="2065"/>
    <lineage>
        <taxon>Bacteria</taxon>
        <taxon>Bacillati</taxon>
        <taxon>Actinomycetota</taxon>
        <taxon>Actinomycetes</taxon>
        <taxon>Kitasatosporales</taxon>
        <taxon>Streptomycetaceae</taxon>
        <taxon>Kitasatospora</taxon>
    </lineage>
</organism>
<dbReference type="EMBL" id="BSRX01000006">
    <property type="protein sequence ID" value="GLW53268.1"/>
    <property type="molecule type" value="Genomic_DNA"/>
</dbReference>
<dbReference type="OrthoDB" id="3252095at2"/>
<dbReference type="Pfam" id="PF13349">
    <property type="entry name" value="DUF4097"/>
    <property type="match status" value="1"/>
</dbReference>
<reference evidence="2" key="1">
    <citation type="submission" date="2023-02" db="EMBL/GenBank/DDBJ databases">
        <title>Kitasatospora phosalacinea NBRC 14362.</title>
        <authorList>
            <person name="Ichikawa N."/>
            <person name="Sato H."/>
            <person name="Tonouchi N."/>
        </authorList>
    </citation>
    <scope>NUCLEOTIDE SEQUENCE</scope>
    <source>
        <strain evidence="2">NBRC 14362</strain>
    </source>
</reference>
<dbReference type="Proteomes" id="UP001165143">
    <property type="component" value="Unassembled WGS sequence"/>
</dbReference>
<dbReference type="AlphaFoldDB" id="A0A9W6PE46"/>